<evidence type="ECO:0000313" key="1">
    <source>
        <dbReference type="EMBL" id="GAI34748.1"/>
    </source>
</evidence>
<organism evidence="1">
    <name type="scientific">marine sediment metagenome</name>
    <dbReference type="NCBI Taxonomy" id="412755"/>
    <lineage>
        <taxon>unclassified sequences</taxon>
        <taxon>metagenomes</taxon>
        <taxon>ecological metagenomes</taxon>
    </lineage>
</organism>
<reference evidence="1" key="1">
    <citation type="journal article" date="2014" name="Front. Microbiol.">
        <title>High frequency of phylogenetically diverse reductive dehalogenase-homologous genes in deep subseafloor sedimentary metagenomes.</title>
        <authorList>
            <person name="Kawai M."/>
            <person name="Futagami T."/>
            <person name="Toyoda A."/>
            <person name="Takaki Y."/>
            <person name="Nishi S."/>
            <person name="Hori S."/>
            <person name="Arai W."/>
            <person name="Tsubouchi T."/>
            <person name="Morono Y."/>
            <person name="Uchiyama I."/>
            <person name="Ito T."/>
            <person name="Fujiyama A."/>
            <person name="Inagaki F."/>
            <person name="Takami H."/>
        </authorList>
    </citation>
    <scope>NUCLEOTIDE SEQUENCE</scope>
    <source>
        <strain evidence="1">Expedition CK06-06</strain>
    </source>
</reference>
<comment type="caution">
    <text evidence="1">The sequence shown here is derived from an EMBL/GenBank/DDBJ whole genome shotgun (WGS) entry which is preliminary data.</text>
</comment>
<accession>X1MTX9</accession>
<feature type="non-terminal residue" evidence="1">
    <location>
        <position position="1"/>
    </location>
</feature>
<dbReference type="AlphaFoldDB" id="X1MTX9"/>
<name>X1MTX9_9ZZZZ</name>
<protein>
    <submittedName>
        <fullName evidence="1">Uncharacterized protein</fullName>
    </submittedName>
</protein>
<proteinExistence type="predicted"/>
<gene>
    <name evidence="1" type="ORF">S06H3_43822</name>
</gene>
<dbReference type="EMBL" id="BARV01027211">
    <property type="protein sequence ID" value="GAI34748.1"/>
    <property type="molecule type" value="Genomic_DNA"/>
</dbReference>
<sequence>VDVHTDAGTYVATMGSGGIYTANVEVFECPVDSIWAEAAHAASGCSNSTQASPVPPDPSGITTIDLGIGMTKSHLVLGTITYLGVAQAGLVVEVTTDVGMYPVVLPTNANGYYEVLVDVFECPVDSIWVRATEPVSGCTDISGPVPPDPSGTTTIDVDIFPPKAHTVSGTVSYHGMVQAGIEVEATTSVGLFPTGGPATTDVNGNYSIVVQIFECPIDSIWVRATEPVSGCTETSASVPPDPSGTTTIDLDIALPNTHTVSG</sequence>
<feature type="non-terminal residue" evidence="1">
    <location>
        <position position="262"/>
    </location>
</feature>